<feature type="transmembrane region" description="Helical" evidence="2">
    <location>
        <begin position="103"/>
        <end position="121"/>
    </location>
</feature>
<keyword evidence="2" id="KW-0472">Membrane</keyword>
<keyword evidence="4" id="KW-1185">Reference proteome</keyword>
<evidence type="ECO:0000256" key="1">
    <source>
        <dbReference type="SAM" id="MobiDB-lite"/>
    </source>
</evidence>
<dbReference type="Proteomes" id="UP001610818">
    <property type="component" value="Unassembled WGS sequence"/>
</dbReference>
<keyword evidence="2" id="KW-0812">Transmembrane</keyword>
<accession>A0ABW7QZZ1</accession>
<feature type="transmembrane region" description="Helical" evidence="2">
    <location>
        <begin position="79"/>
        <end position="96"/>
    </location>
</feature>
<dbReference type="InterPro" id="IPR016566">
    <property type="entry name" value="UCP010219"/>
</dbReference>
<evidence type="ECO:0000256" key="2">
    <source>
        <dbReference type="SAM" id="Phobius"/>
    </source>
</evidence>
<comment type="caution">
    <text evidence="3">The sequence shown here is derived from an EMBL/GenBank/DDBJ whole genome shotgun (WGS) entry which is preliminary data.</text>
</comment>
<evidence type="ECO:0000313" key="4">
    <source>
        <dbReference type="Proteomes" id="UP001610818"/>
    </source>
</evidence>
<feature type="transmembrane region" description="Helical" evidence="2">
    <location>
        <begin position="206"/>
        <end position="230"/>
    </location>
</feature>
<reference evidence="3 4" key="1">
    <citation type="submission" date="2024-10" db="EMBL/GenBank/DDBJ databases">
        <title>The Natural Products Discovery Center: Release of the First 8490 Sequenced Strains for Exploring Actinobacteria Biosynthetic Diversity.</title>
        <authorList>
            <person name="Kalkreuter E."/>
            <person name="Kautsar S.A."/>
            <person name="Yang D."/>
            <person name="Bader C.D."/>
            <person name="Teijaro C.N."/>
            <person name="Fluegel L."/>
            <person name="Davis C.M."/>
            <person name="Simpson J.R."/>
            <person name="Lauterbach L."/>
            <person name="Steele A.D."/>
            <person name="Gui C."/>
            <person name="Meng S."/>
            <person name="Li G."/>
            <person name="Viehrig K."/>
            <person name="Ye F."/>
            <person name="Su P."/>
            <person name="Kiefer A.F."/>
            <person name="Nichols A."/>
            <person name="Cepeda A.J."/>
            <person name="Yan W."/>
            <person name="Fan B."/>
            <person name="Jiang Y."/>
            <person name="Adhikari A."/>
            <person name="Zheng C.-J."/>
            <person name="Schuster L."/>
            <person name="Cowan T.M."/>
            <person name="Smanski M.J."/>
            <person name="Chevrette M.G."/>
            <person name="De Carvalho L.P.S."/>
            <person name="Shen B."/>
        </authorList>
    </citation>
    <scope>NUCLEOTIDE SEQUENCE [LARGE SCALE GENOMIC DNA]</scope>
    <source>
        <strain evidence="3 4">NPDC017990</strain>
    </source>
</reference>
<evidence type="ECO:0000313" key="3">
    <source>
        <dbReference type="EMBL" id="MFH8550337.1"/>
    </source>
</evidence>
<feature type="compositionally biased region" description="Low complexity" evidence="1">
    <location>
        <begin position="13"/>
        <end position="39"/>
    </location>
</feature>
<feature type="transmembrane region" description="Helical" evidence="2">
    <location>
        <begin position="56"/>
        <end position="73"/>
    </location>
</feature>
<gene>
    <name evidence="3" type="ORF">ACH4F9_35565</name>
</gene>
<dbReference type="RefSeq" id="WP_397716743.1">
    <property type="nucleotide sequence ID" value="NZ_JBIRGN010000007.1"/>
</dbReference>
<feature type="transmembrane region" description="Helical" evidence="2">
    <location>
        <begin position="175"/>
        <end position="194"/>
    </location>
</feature>
<feature type="region of interest" description="Disordered" evidence="1">
    <location>
        <begin position="1"/>
        <end position="49"/>
    </location>
</feature>
<sequence length="248" mass="25864">MKINFLETKPDARAPQAGPQTGQQAGHRAGPPAGQAAHAAPPPRPSALDQAGGTKGIVYSALPVLAFVVAHNFRGLKASIIAAFAVAVAIGVQRIVRKESVQPAIGGVFGVAIAAGIVWFTGSAKDYFLIGIWASLAGAVLFVLSVLVRWPLAGVIWNVATGKGNIWRADKRSRLYYDIATLVLAAVFGARFAVQQYFYVTDQVGSLGAAKIAMGFPLLALALLVVAWAARSSNKRLAAIGLLPAKDA</sequence>
<proteinExistence type="predicted"/>
<feature type="transmembrane region" description="Helical" evidence="2">
    <location>
        <begin position="127"/>
        <end position="148"/>
    </location>
</feature>
<keyword evidence="2" id="KW-1133">Transmembrane helix</keyword>
<dbReference type="Pfam" id="PF11361">
    <property type="entry name" value="DUF3159"/>
    <property type="match status" value="1"/>
</dbReference>
<dbReference type="EMBL" id="JBIRGQ010000007">
    <property type="protein sequence ID" value="MFH8550337.1"/>
    <property type="molecule type" value="Genomic_DNA"/>
</dbReference>
<name>A0ABW7QZZ1_9ACTN</name>
<organism evidence="3 4">
    <name type="scientific">Streptomyces longisporoflavus</name>
    <dbReference type="NCBI Taxonomy" id="28044"/>
    <lineage>
        <taxon>Bacteria</taxon>
        <taxon>Bacillati</taxon>
        <taxon>Actinomycetota</taxon>
        <taxon>Actinomycetes</taxon>
        <taxon>Kitasatosporales</taxon>
        <taxon>Streptomycetaceae</taxon>
        <taxon>Streptomyces</taxon>
    </lineage>
</organism>
<protein>
    <submittedName>
        <fullName evidence="3">DUF3159 domain-containing protein</fullName>
    </submittedName>
</protein>